<dbReference type="SUPFAM" id="SSF48452">
    <property type="entry name" value="TPR-like"/>
    <property type="match status" value="2"/>
</dbReference>
<evidence type="ECO:0000256" key="1">
    <source>
        <dbReference type="ARBA" id="ARBA00022737"/>
    </source>
</evidence>
<gene>
    <name evidence="5" type="ORF">Ga0061064_0525</name>
</gene>
<feature type="repeat" description="TPR" evidence="3">
    <location>
        <begin position="345"/>
        <end position="378"/>
    </location>
</feature>
<dbReference type="PANTHER" id="PTHR44186:SF1">
    <property type="entry name" value="BARDET-BIEDL SYNDROME 4 PROTEIN"/>
    <property type="match status" value="1"/>
</dbReference>
<accession>A0A0K6GXJ4</accession>
<keyword evidence="2 3" id="KW-0802">TPR repeat</keyword>
<dbReference type="Proteomes" id="UP000182598">
    <property type="component" value="Unassembled WGS sequence"/>
</dbReference>
<dbReference type="AlphaFoldDB" id="A0A0K6GXJ4"/>
<keyword evidence="4" id="KW-0732">Signal</keyword>
<evidence type="ECO:0000313" key="6">
    <source>
        <dbReference type="Proteomes" id="UP000182598"/>
    </source>
</evidence>
<organism evidence="5 6">
    <name type="scientific">Pseudidiomarina woesei</name>
    <dbReference type="NCBI Taxonomy" id="1381080"/>
    <lineage>
        <taxon>Bacteria</taxon>
        <taxon>Pseudomonadati</taxon>
        <taxon>Pseudomonadota</taxon>
        <taxon>Gammaproteobacteria</taxon>
        <taxon>Alteromonadales</taxon>
        <taxon>Idiomarinaceae</taxon>
        <taxon>Pseudidiomarina</taxon>
    </lineage>
</organism>
<feature type="signal peptide" evidence="4">
    <location>
        <begin position="1"/>
        <end position="27"/>
    </location>
</feature>
<sequence>MHKKLTALISASVLCTVLAGAPAPLLAQDINYNLPSAQTVQERKDSRSNQAVSERVGRRLMTALDLYTEEQDVKGAIAELQDIDPREGFDRAYVNRFLGNLYAADEQFERAFDLVKQAADADVLGWGDQATVLKLTADLALQMERYSDAIVYYGKWLQFTGERDPDVFMRIANAFYELKQYEKIIRPADIAIEAFRAKGEENRNPYIMKVASYYERKMYAEAVVVLEEGLNVLPGEKAWWNQLGMMYMLLENTQKALQTMEIAYLAGYLDKESHFKALVQLYSNIEVPYKAASIMERHIESGDIEKTSRNYKTAASSYEQAREYAKAADLYGKAAQLEDERSERADVYRRQGTAFLRAEEFTKAADAYLKAIDNDIENPGRVYMSLTEAYFYNNNFREALKYVQEAKKFSNERRNASSWEQYIRQKASNRGVSL</sequence>
<evidence type="ECO:0000313" key="5">
    <source>
        <dbReference type="EMBL" id="CUA83295.1"/>
    </source>
</evidence>
<dbReference type="SMART" id="SM00028">
    <property type="entry name" value="TPR"/>
    <property type="match status" value="6"/>
</dbReference>
<evidence type="ECO:0000256" key="4">
    <source>
        <dbReference type="SAM" id="SignalP"/>
    </source>
</evidence>
<dbReference type="InterPro" id="IPR019734">
    <property type="entry name" value="TPR_rpt"/>
</dbReference>
<keyword evidence="1" id="KW-0677">Repeat</keyword>
<keyword evidence="6" id="KW-1185">Reference proteome</keyword>
<name>A0A0K6GXJ4_9GAMM</name>
<dbReference type="Pfam" id="PF13432">
    <property type="entry name" value="TPR_16"/>
    <property type="match status" value="1"/>
</dbReference>
<feature type="chain" id="PRO_5005503848" evidence="4">
    <location>
        <begin position="28"/>
        <end position="434"/>
    </location>
</feature>
<dbReference type="InterPro" id="IPR011990">
    <property type="entry name" value="TPR-like_helical_dom_sf"/>
</dbReference>
<reference evidence="6" key="1">
    <citation type="submission" date="2015-08" db="EMBL/GenBank/DDBJ databases">
        <authorList>
            <person name="Varghese N."/>
        </authorList>
    </citation>
    <scope>NUCLEOTIDE SEQUENCE [LARGE SCALE GENOMIC DNA]</scope>
    <source>
        <strain evidence="6">DSM 27808</strain>
    </source>
</reference>
<dbReference type="OrthoDB" id="5592888at2"/>
<evidence type="ECO:0000256" key="2">
    <source>
        <dbReference type="ARBA" id="ARBA00022803"/>
    </source>
</evidence>
<dbReference type="PROSITE" id="PS50005">
    <property type="entry name" value="TPR"/>
    <property type="match status" value="1"/>
</dbReference>
<protein>
    <submittedName>
        <fullName evidence="5">TPR repeat</fullName>
    </submittedName>
</protein>
<dbReference type="Gene3D" id="1.25.40.10">
    <property type="entry name" value="Tetratricopeptide repeat domain"/>
    <property type="match status" value="2"/>
</dbReference>
<dbReference type="PANTHER" id="PTHR44186">
    <property type="match status" value="1"/>
</dbReference>
<evidence type="ECO:0000256" key="3">
    <source>
        <dbReference type="PROSITE-ProRule" id="PRU00339"/>
    </source>
</evidence>
<dbReference type="EMBL" id="CYHB01000001">
    <property type="protein sequence ID" value="CUA83295.1"/>
    <property type="molecule type" value="Genomic_DNA"/>
</dbReference>
<proteinExistence type="predicted"/>